<evidence type="ECO:0000313" key="2">
    <source>
        <dbReference type="EMBL" id="OAV90395.1"/>
    </source>
</evidence>
<keyword evidence="1" id="KW-0732">Signal</keyword>
<reference evidence="3" key="4">
    <citation type="submission" date="2025-05" db="UniProtKB">
        <authorList>
            <consortium name="EnsemblFungi"/>
        </authorList>
    </citation>
    <scope>IDENTIFICATION</scope>
    <source>
        <strain evidence="3">isolate 1-1 / race 1 (BBBD)</strain>
    </source>
</reference>
<accession>A0A180GCI2</accession>
<evidence type="ECO:0000313" key="4">
    <source>
        <dbReference type="Proteomes" id="UP000005240"/>
    </source>
</evidence>
<feature type="chain" id="PRO_5008109767" description="Secreted protein" evidence="1">
    <location>
        <begin position="24"/>
        <end position="163"/>
    </location>
</feature>
<dbReference type="VEuPathDB" id="FungiDB:PTTG_28341"/>
<dbReference type="AlphaFoldDB" id="A0A180GCI2"/>
<reference evidence="2" key="2">
    <citation type="submission" date="2016-05" db="EMBL/GenBank/DDBJ databases">
        <title>Comparative analysis highlights variable genome content of wheat rusts and divergence of the mating loci.</title>
        <authorList>
            <person name="Cuomo C.A."/>
            <person name="Bakkeren G."/>
            <person name="Szabo L."/>
            <person name="Khalil H."/>
            <person name="Joly D."/>
            <person name="Goldberg J."/>
            <person name="Young S."/>
            <person name="Zeng Q."/>
            <person name="Fellers J."/>
        </authorList>
    </citation>
    <scope>NUCLEOTIDE SEQUENCE [LARGE SCALE GENOMIC DNA]</scope>
    <source>
        <strain evidence="2">1-1 BBBD Race 1</strain>
    </source>
</reference>
<evidence type="ECO:0000313" key="3">
    <source>
        <dbReference type="EnsemblFungi" id="PTTG_28341-t43_1-p1"/>
    </source>
</evidence>
<evidence type="ECO:0008006" key="5">
    <source>
        <dbReference type="Google" id="ProtNLM"/>
    </source>
</evidence>
<feature type="signal peptide" evidence="1">
    <location>
        <begin position="1"/>
        <end position="23"/>
    </location>
</feature>
<dbReference type="OrthoDB" id="2503933at2759"/>
<proteinExistence type="predicted"/>
<sequence length="163" mass="17904">MRFPCWKLRYLLGVFMMFQAIMGTKVTHQADLAATKGESEGAAAKAGPHGHLIAPKAGKLIRSVGGLGTLVVKFEKYVGDDGQTLAIDINLRPIDNDENRTTYLLGNGLTSGRNNTLIEVHFSTRWACGSYNLVIREHQFHKGVHISFQVAAPRIKITCSPLK</sequence>
<reference evidence="3 4" key="3">
    <citation type="journal article" date="2017" name="G3 (Bethesda)">
        <title>Comparative analysis highlights variable genome content of wheat rusts and divergence of the mating loci.</title>
        <authorList>
            <person name="Cuomo C.A."/>
            <person name="Bakkeren G."/>
            <person name="Khalil H.B."/>
            <person name="Panwar V."/>
            <person name="Joly D."/>
            <person name="Linning R."/>
            <person name="Sakthikumar S."/>
            <person name="Song X."/>
            <person name="Adiconis X."/>
            <person name="Fan L."/>
            <person name="Goldberg J.M."/>
            <person name="Levin J.Z."/>
            <person name="Young S."/>
            <person name="Zeng Q."/>
            <person name="Anikster Y."/>
            <person name="Bruce M."/>
            <person name="Wang M."/>
            <person name="Yin C."/>
            <person name="McCallum B."/>
            <person name="Szabo L.J."/>
            <person name="Hulbert S."/>
            <person name="Chen X."/>
            <person name="Fellers J.P."/>
        </authorList>
    </citation>
    <scope>NUCLEOTIDE SEQUENCE</scope>
    <source>
        <strain evidence="3">isolate 1-1 / race 1 (BBBD)</strain>
        <strain evidence="4">Isolate 1-1 / race 1 (BBBD)</strain>
    </source>
</reference>
<dbReference type="EnsemblFungi" id="PTTG_28341-t43_1">
    <property type="protein sequence ID" value="PTTG_28341-t43_1-p1"/>
    <property type="gene ID" value="PTTG_28341"/>
</dbReference>
<organism evidence="2">
    <name type="scientific">Puccinia triticina (isolate 1-1 / race 1 (BBBD))</name>
    <name type="common">Brown leaf rust fungus</name>
    <dbReference type="NCBI Taxonomy" id="630390"/>
    <lineage>
        <taxon>Eukaryota</taxon>
        <taxon>Fungi</taxon>
        <taxon>Dikarya</taxon>
        <taxon>Basidiomycota</taxon>
        <taxon>Pucciniomycotina</taxon>
        <taxon>Pucciniomycetes</taxon>
        <taxon>Pucciniales</taxon>
        <taxon>Pucciniaceae</taxon>
        <taxon>Puccinia</taxon>
    </lineage>
</organism>
<keyword evidence="4" id="KW-1185">Reference proteome</keyword>
<protein>
    <recommendedName>
        <fullName evidence="5">Secreted protein</fullName>
    </recommendedName>
</protein>
<dbReference type="EMBL" id="ADAS02000102">
    <property type="protein sequence ID" value="OAV90395.1"/>
    <property type="molecule type" value="Genomic_DNA"/>
</dbReference>
<dbReference type="Proteomes" id="UP000005240">
    <property type="component" value="Unassembled WGS sequence"/>
</dbReference>
<gene>
    <name evidence="2" type="ORF">PTTG_28341</name>
</gene>
<evidence type="ECO:0000256" key="1">
    <source>
        <dbReference type="SAM" id="SignalP"/>
    </source>
</evidence>
<reference evidence="2" key="1">
    <citation type="submission" date="2009-11" db="EMBL/GenBank/DDBJ databases">
        <authorList>
            <consortium name="The Broad Institute Genome Sequencing Platform"/>
            <person name="Ward D."/>
            <person name="Feldgarden M."/>
            <person name="Earl A."/>
            <person name="Young S.K."/>
            <person name="Zeng Q."/>
            <person name="Koehrsen M."/>
            <person name="Alvarado L."/>
            <person name="Berlin A."/>
            <person name="Bochicchio J."/>
            <person name="Borenstein D."/>
            <person name="Chapman S.B."/>
            <person name="Chen Z."/>
            <person name="Engels R."/>
            <person name="Freedman E."/>
            <person name="Gellesch M."/>
            <person name="Goldberg J."/>
            <person name="Griggs A."/>
            <person name="Gujja S."/>
            <person name="Heilman E."/>
            <person name="Heiman D."/>
            <person name="Hepburn T."/>
            <person name="Howarth C."/>
            <person name="Jen D."/>
            <person name="Larson L."/>
            <person name="Lewis B."/>
            <person name="Mehta T."/>
            <person name="Park D."/>
            <person name="Pearson M."/>
            <person name="Roberts A."/>
            <person name="Saif S."/>
            <person name="Shea T."/>
            <person name="Shenoy N."/>
            <person name="Sisk P."/>
            <person name="Stolte C."/>
            <person name="Sykes S."/>
            <person name="Thomson T."/>
            <person name="Walk T."/>
            <person name="White J."/>
            <person name="Yandava C."/>
            <person name="Izard J."/>
            <person name="Baranova O.V."/>
            <person name="Blanton J.M."/>
            <person name="Tanner A.C."/>
            <person name="Dewhirst F.E."/>
            <person name="Haas B."/>
            <person name="Nusbaum C."/>
            <person name="Birren B."/>
        </authorList>
    </citation>
    <scope>NUCLEOTIDE SEQUENCE [LARGE SCALE GENOMIC DNA]</scope>
    <source>
        <strain evidence="2">1-1 BBBD Race 1</strain>
    </source>
</reference>
<name>A0A180GCI2_PUCT1</name>